<dbReference type="Gene3D" id="1.10.150.250">
    <property type="entry name" value="Flavinator of succinate dehydrogenase"/>
    <property type="match status" value="1"/>
</dbReference>
<proteinExistence type="inferred from homology"/>
<comment type="similarity">
    <text evidence="3">Belongs to the SDHAF2 family.</text>
</comment>
<dbReference type="Pfam" id="PF03937">
    <property type="entry name" value="Sdh5"/>
    <property type="match status" value="1"/>
</dbReference>
<dbReference type="GO" id="GO:0034553">
    <property type="term" value="P:mitochondrial respiratory chain complex II assembly"/>
    <property type="evidence" value="ECO:0007669"/>
    <property type="project" value="TreeGrafter"/>
</dbReference>
<dbReference type="HAMAP" id="MF_03057">
    <property type="entry name" value="SDHAF2"/>
    <property type="match status" value="1"/>
</dbReference>
<sequence length="146" mass="16967">MLRASRLFLRSFASKQHLADPWPLPNSPAHIAATVSKPGAPPIPPIQRVNESLEKMRARLVYQTRKRGTLESDLLLSTFAHEFLHSMTLAQLKEFDLLLDENDWDIYYWATNKRDPPSRWADTELLQQLRLHAQNQGKQVRRMPDL</sequence>
<dbReference type="GO" id="GO:0005759">
    <property type="term" value="C:mitochondrial matrix"/>
    <property type="evidence" value="ECO:0007669"/>
    <property type="project" value="UniProtKB-SubCell"/>
</dbReference>
<dbReference type="GO" id="GO:0006099">
    <property type="term" value="P:tricarboxylic acid cycle"/>
    <property type="evidence" value="ECO:0007669"/>
    <property type="project" value="TreeGrafter"/>
</dbReference>
<evidence type="ECO:0000256" key="3">
    <source>
        <dbReference type="HAMAP-Rule" id="MF_03057"/>
    </source>
</evidence>
<comment type="subcellular location">
    <subcellularLocation>
        <location evidence="3">Mitochondrion matrix</location>
    </subcellularLocation>
</comment>
<dbReference type="GO" id="GO:0006121">
    <property type="term" value="P:mitochondrial electron transport, succinate to ubiquinone"/>
    <property type="evidence" value="ECO:0007669"/>
    <property type="project" value="UniProtKB-UniRule"/>
</dbReference>
<keyword evidence="2 3" id="KW-0143">Chaperone</keyword>
<evidence type="ECO:0000313" key="5">
    <source>
        <dbReference type="Proteomes" id="UP000076798"/>
    </source>
</evidence>
<accession>A0A166CH61</accession>
<dbReference type="SUPFAM" id="SSF109910">
    <property type="entry name" value="YgfY-like"/>
    <property type="match status" value="1"/>
</dbReference>
<evidence type="ECO:0000313" key="4">
    <source>
        <dbReference type="EMBL" id="KZT37446.1"/>
    </source>
</evidence>
<dbReference type="PANTHER" id="PTHR12469:SF2">
    <property type="entry name" value="SUCCINATE DEHYDROGENASE ASSEMBLY FACTOR 2, MITOCHONDRIAL"/>
    <property type="match status" value="1"/>
</dbReference>
<keyword evidence="5" id="KW-1185">Reference proteome</keyword>
<dbReference type="Proteomes" id="UP000076798">
    <property type="component" value="Unassembled WGS sequence"/>
</dbReference>
<evidence type="ECO:0000256" key="2">
    <source>
        <dbReference type="ARBA" id="ARBA00023186"/>
    </source>
</evidence>
<dbReference type="PANTHER" id="PTHR12469">
    <property type="entry name" value="PROTEIN EMI5 HOMOLOG, MITOCHONDRIAL"/>
    <property type="match status" value="1"/>
</dbReference>
<dbReference type="FunFam" id="1.10.150.250:FF:000004">
    <property type="entry name" value="Succinate dehydrogenase assembly factor 2, mitochondrial"/>
    <property type="match status" value="1"/>
</dbReference>
<comment type="function">
    <text evidence="3">Plays an essential role in the assembly of succinate dehydrogenase (SDH), an enzyme complex (also referred to as respiratory complex II) that is a component of both the tricarboxylic acid (TCA) cycle and the mitochondrial electron transport chain, and which couples the oxidation of succinate to fumarate with the reduction of ubiquinone (coenzyme Q) to ubiquinol. Required for flavinylation (covalent attachment of FAD) of the flavoprotein subunit of the SDH catalytic dimer.</text>
</comment>
<name>A0A166CH61_9AGAM</name>
<reference evidence="4 5" key="1">
    <citation type="journal article" date="2016" name="Mol. Biol. Evol.">
        <title>Comparative Genomics of Early-Diverging Mushroom-Forming Fungi Provides Insights into the Origins of Lignocellulose Decay Capabilities.</title>
        <authorList>
            <person name="Nagy L.G."/>
            <person name="Riley R."/>
            <person name="Tritt A."/>
            <person name="Adam C."/>
            <person name="Daum C."/>
            <person name="Floudas D."/>
            <person name="Sun H."/>
            <person name="Yadav J.S."/>
            <person name="Pangilinan J."/>
            <person name="Larsson K.H."/>
            <person name="Matsuura K."/>
            <person name="Barry K."/>
            <person name="Labutti K."/>
            <person name="Kuo R."/>
            <person name="Ohm R.A."/>
            <person name="Bhattacharya S.S."/>
            <person name="Shirouzu T."/>
            <person name="Yoshinaga Y."/>
            <person name="Martin F.M."/>
            <person name="Grigoriev I.V."/>
            <person name="Hibbett D.S."/>
        </authorList>
    </citation>
    <scope>NUCLEOTIDE SEQUENCE [LARGE SCALE GENOMIC DNA]</scope>
    <source>
        <strain evidence="4 5">HHB10207 ss-3</strain>
    </source>
</reference>
<dbReference type="InterPro" id="IPR005631">
    <property type="entry name" value="SDH"/>
</dbReference>
<dbReference type="AlphaFoldDB" id="A0A166CH61"/>
<dbReference type="InterPro" id="IPR036714">
    <property type="entry name" value="SDH_sf"/>
</dbReference>
<dbReference type="OrthoDB" id="284292at2759"/>
<comment type="subunit">
    <text evidence="3">Interacts with the flavoprotein subunit within the SDH catalytic dimer.</text>
</comment>
<dbReference type="InterPro" id="IPR028882">
    <property type="entry name" value="SDHAF2"/>
</dbReference>
<keyword evidence="1 3" id="KW-0496">Mitochondrion</keyword>
<dbReference type="STRING" id="1314776.A0A166CH61"/>
<protein>
    <recommendedName>
        <fullName evidence="3">Succinate dehydrogenase assembly factor 2, mitochondrial</fullName>
        <shortName evidence="3">SDH assembly factor 2</shortName>
        <shortName evidence="3">SDHAF2</shortName>
    </recommendedName>
</protein>
<evidence type="ECO:0000256" key="1">
    <source>
        <dbReference type="ARBA" id="ARBA00023128"/>
    </source>
</evidence>
<dbReference type="EMBL" id="KV428083">
    <property type="protein sequence ID" value="KZT37446.1"/>
    <property type="molecule type" value="Genomic_DNA"/>
</dbReference>
<organism evidence="4 5">
    <name type="scientific">Sistotremastrum suecicum HHB10207 ss-3</name>
    <dbReference type="NCBI Taxonomy" id="1314776"/>
    <lineage>
        <taxon>Eukaryota</taxon>
        <taxon>Fungi</taxon>
        <taxon>Dikarya</taxon>
        <taxon>Basidiomycota</taxon>
        <taxon>Agaricomycotina</taxon>
        <taxon>Agaricomycetes</taxon>
        <taxon>Sistotremastrales</taxon>
        <taxon>Sistotremastraceae</taxon>
        <taxon>Sistotremastrum</taxon>
    </lineage>
</organism>
<gene>
    <name evidence="4" type="ORF">SISSUDRAFT_1062799</name>
</gene>